<dbReference type="GO" id="GO:0005739">
    <property type="term" value="C:mitochondrion"/>
    <property type="evidence" value="ECO:0007669"/>
    <property type="project" value="UniProtKB-ARBA"/>
</dbReference>
<feature type="transmembrane region" description="Helical" evidence="3">
    <location>
        <begin position="621"/>
        <end position="642"/>
    </location>
</feature>
<dbReference type="VEuPathDB" id="FungiDB:TRICI_003381"/>
<dbReference type="EMBL" id="SWFS01000247">
    <property type="protein sequence ID" value="KAA8912800.1"/>
    <property type="molecule type" value="Genomic_DNA"/>
</dbReference>
<dbReference type="PANTHER" id="PTHR16255:SF4">
    <property type="entry name" value="SPORULATION PROTEIN RMD8"/>
    <property type="match status" value="1"/>
</dbReference>
<feature type="compositionally biased region" description="Low complexity" evidence="2">
    <location>
        <begin position="144"/>
        <end position="160"/>
    </location>
</feature>
<feature type="compositionally biased region" description="Polar residues" evidence="2">
    <location>
        <begin position="1"/>
        <end position="10"/>
    </location>
</feature>
<sequence>MTDRPSTAKRSPSILVTDVRQGQKSAPFVRKGQPGNQQGGQQGQGRFNDISIDNILSDVSEIPSAQRRLAPTLRGGDLLRRRGSAQAGPTNMAGADKGKAPLIGAGARTHHLGGKQPQTELNAGGLKQARSAGSGGQRSVSGPTSTRLSSQRQRRNSLPPRMAPGLPSRTTKMSERLVLIPEEGAPNFRFEDEDEDRPPLDEELGGDIDAFAKRSYAERVPKDKRTEKFPRVTAYCISDAVRLKAAADYLRDHHKIKPRIYDEALFAPYYLPLLPGDEDGYSRVQSSPGGIQMLETLINRSEQDDHHYEYYSGLESSSNTNEISATAHDDENEEFDPSEPQDFSPQDRRGGEYMERHVNGSDEGHHHEHNEEEEALHKEDHDSRQHEESVDEGQHNENEDKETAKAPDDLRHAEIFIFSYGVIVFWNFTEKQEKDILADMTFGRGQDAKPLVIRPIDDQDIETEDLHFTYSPETHKPRIYNDMITLKSGDHMIKLAMSHAIAQSTKLSRFEARMDLNMHDVKHVPKMLALTGKLGMKREEILKMSGKLFKLRVDVNLSSNVLDTPEFFWEAEPSLNPMYSALREYLEIEPRILVLNERCKTFLELTDIIADSIAESNMARITWVIIILIALSLGVSTIEILIRFTILKENVNS</sequence>
<comment type="caution">
    <text evidence="5">The sequence shown here is derived from an EMBL/GenBank/DDBJ whole genome shotgun (WGS) entry which is preliminary data.</text>
</comment>
<feature type="region of interest" description="Disordered" evidence="2">
    <location>
        <begin position="313"/>
        <end position="407"/>
    </location>
</feature>
<keyword evidence="6" id="KW-1185">Reference proteome</keyword>
<organism evidence="5 6">
    <name type="scientific">Trichomonascus ciferrii</name>
    <dbReference type="NCBI Taxonomy" id="44093"/>
    <lineage>
        <taxon>Eukaryota</taxon>
        <taxon>Fungi</taxon>
        <taxon>Dikarya</taxon>
        <taxon>Ascomycota</taxon>
        <taxon>Saccharomycotina</taxon>
        <taxon>Dipodascomycetes</taxon>
        <taxon>Dipodascales</taxon>
        <taxon>Trichomonascaceae</taxon>
        <taxon>Trichomonascus</taxon>
        <taxon>Trichomonascus ciferrii complex</taxon>
    </lineage>
</organism>
<proteinExistence type="inferred from homology"/>
<accession>A0A642V3A9</accession>
<keyword evidence="3" id="KW-0472">Membrane</keyword>
<dbReference type="InterPro" id="IPR051624">
    <property type="entry name" value="RMD1/Sad1-interacting"/>
</dbReference>
<protein>
    <recommendedName>
        <fullName evidence="4">DUF155 domain-containing protein</fullName>
    </recommendedName>
</protein>
<evidence type="ECO:0000256" key="3">
    <source>
        <dbReference type="SAM" id="Phobius"/>
    </source>
</evidence>
<dbReference type="OrthoDB" id="18302at2759"/>
<evidence type="ECO:0000256" key="1">
    <source>
        <dbReference type="ARBA" id="ARBA00008306"/>
    </source>
</evidence>
<dbReference type="Proteomes" id="UP000761534">
    <property type="component" value="Unassembled WGS sequence"/>
</dbReference>
<gene>
    <name evidence="5" type="ORF">TRICI_003381</name>
</gene>
<dbReference type="InterPro" id="IPR003734">
    <property type="entry name" value="DUF155"/>
</dbReference>
<evidence type="ECO:0000259" key="4">
    <source>
        <dbReference type="Pfam" id="PF02582"/>
    </source>
</evidence>
<name>A0A642V3A9_9ASCO</name>
<dbReference type="Pfam" id="PF02582">
    <property type="entry name" value="DUF155"/>
    <property type="match status" value="1"/>
</dbReference>
<feature type="compositionally biased region" description="Acidic residues" evidence="2">
    <location>
        <begin position="330"/>
        <end position="339"/>
    </location>
</feature>
<dbReference type="AlphaFoldDB" id="A0A642V3A9"/>
<feature type="domain" description="DUF155" evidence="4">
    <location>
        <begin position="415"/>
        <end position="596"/>
    </location>
</feature>
<evidence type="ECO:0000256" key="2">
    <source>
        <dbReference type="SAM" id="MobiDB-lite"/>
    </source>
</evidence>
<evidence type="ECO:0000313" key="6">
    <source>
        <dbReference type="Proteomes" id="UP000761534"/>
    </source>
</evidence>
<keyword evidence="3" id="KW-1133">Transmembrane helix</keyword>
<feature type="compositionally biased region" description="Polar residues" evidence="2">
    <location>
        <begin position="314"/>
        <end position="324"/>
    </location>
</feature>
<keyword evidence="3" id="KW-0812">Transmembrane</keyword>
<feature type="region of interest" description="Disordered" evidence="2">
    <location>
        <begin position="1"/>
        <end position="174"/>
    </location>
</feature>
<dbReference type="PANTHER" id="PTHR16255">
    <property type="entry name" value="REQUIRED FOR MEIOTIC NUCLEAR DIVISION PROTEIN 1 HOMOLOG"/>
    <property type="match status" value="1"/>
</dbReference>
<comment type="similarity">
    <text evidence="1">Belongs to the RMD1/sif2 family.</text>
</comment>
<feature type="compositionally biased region" description="Basic and acidic residues" evidence="2">
    <location>
        <begin position="345"/>
        <end position="407"/>
    </location>
</feature>
<reference evidence="5" key="1">
    <citation type="journal article" date="2019" name="G3 (Bethesda)">
        <title>Genome Assemblies of Two Rare Opportunistic Yeast Pathogens: Diutina rugosa (syn. Candida rugosa) and Trichomonascus ciferrii (syn. Candida ciferrii).</title>
        <authorList>
            <person name="Mixao V."/>
            <person name="Saus E."/>
            <person name="Hansen A.P."/>
            <person name="Lass-Florl C."/>
            <person name="Gabaldon T."/>
        </authorList>
    </citation>
    <scope>NUCLEOTIDE SEQUENCE</scope>
    <source>
        <strain evidence="5">CBS 4856</strain>
    </source>
</reference>
<evidence type="ECO:0000313" key="5">
    <source>
        <dbReference type="EMBL" id="KAA8912800.1"/>
    </source>
</evidence>